<protein>
    <recommendedName>
        <fullName evidence="2">Signal transduction histidine kinase internal region domain-containing protein</fullName>
    </recommendedName>
</protein>
<feature type="transmembrane region" description="Helical" evidence="1">
    <location>
        <begin position="18"/>
        <end position="36"/>
    </location>
</feature>
<gene>
    <name evidence="3" type="ORF">EB1_29480</name>
</gene>
<evidence type="ECO:0000313" key="3">
    <source>
        <dbReference type="EMBL" id="GEM53158.1"/>
    </source>
</evidence>
<dbReference type="GO" id="GO:0016020">
    <property type="term" value="C:membrane"/>
    <property type="evidence" value="ECO:0007669"/>
    <property type="project" value="InterPro"/>
</dbReference>
<dbReference type="Proteomes" id="UP000321245">
    <property type="component" value="Unassembled WGS sequence"/>
</dbReference>
<keyword evidence="1" id="KW-0812">Transmembrane</keyword>
<organism evidence="3 4">
    <name type="scientific">Empedobacter brevis NBRC 14943 = ATCC 43319</name>
    <dbReference type="NCBI Taxonomy" id="1218108"/>
    <lineage>
        <taxon>Bacteria</taxon>
        <taxon>Pseudomonadati</taxon>
        <taxon>Bacteroidota</taxon>
        <taxon>Flavobacteriia</taxon>
        <taxon>Flavobacteriales</taxon>
        <taxon>Weeksellaceae</taxon>
        <taxon>Empedobacter</taxon>
    </lineage>
</organism>
<feature type="transmembrane region" description="Helical" evidence="1">
    <location>
        <begin position="84"/>
        <end position="109"/>
    </location>
</feature>
<dbReference type="PANTHER" id="PTHR34220:SF7">
    <property type="entry name" value="SENSOR HISTIDINE KINASE YPDA"/>
    <property type="match status" value="1"/>
</dbReference>
<evidence type="ECO:0000313" key="4">
    <source>
        <dbReference type="Proteomes" id="UP000321245"/>
    </source>
</evidence>
<dbReference type="GO" id="GO:0000155">
    <property type="term" value="F:phosphorelay sensor kinase activity"/>
    <property type="evidence" value="ECO:0007669"/>
    <property type="project" value="InterPro"/>
</dbReference>
<dbReference type="PANTHER" id="PTHR34220">
    <property type="entry name" value="SENSOR HISTIDINE KINASE YPDA"/>
    <property type="match status" value="1"/>
</dbReference>
<evidence type="ECO:0000256" key="1">
    <source>
        <dbReference type="SAM" id="Phobius"/>
    </source>
</evidence>
<name>A0A511NL44_9FLAO</name>
<feature type="transmembrane region" description="Helical" evidence="1">
    <location>
        <begin position="121"/>
        <end position="141"/>
    </location>
</feature>
<feature type="transmembrane region" description="Helical" evidence="1">
    <location>
        <begin position="48"/>
        <end position="72"/>
    </location>
</feature>
<keyword evidence="1" id="KW-1133">Transmembrane helix</keyword>
<sequence length="340" mass="39776">MGRWLELKMMKKIDKKHIIAFALIVTTLLIFFYYMFQTLTGKEKNFSQFFVINLFPCLFIASVDFLIVHTVYKYFKIYNIYFRIILDLFICSLFSILVIYLCNFALIGFSAFDNDPELLKSTIFIILWNSIIVLLIEIFFYSQRQAAIEKKISIIEKEKIQYQYETLKAQINPHFLFNSLNILASLAYENQEKANLFAKKMSGVYRYLLLTNERPFVTLKEELAFLDSYIFLEQIRFQDNLLITVKNDADLNRKVIPVSLQLLVENAIKHNVATSTKPLIVRIEINENGILVANNLQLRNTADRGGVGLKNLYKQYTLSNKTIDVVKTETEFIIKMSFLD</sequence>
<feature type="domain" description="Signal transduction histidine kinase internal region" evidence="2">
    <location>
        <begin position="163"/>
        <end position="241"/>
    </location>
</feature>
<dbReference type="AlphaFoldDB" id="A0A511NL44"/>
<dbReference type="InterPro" id="IPR050640">
    <property type="entry name" value="Bact_2-comp_sensor_kinase"/>
</dbReference>
<keyword evidence="1" id="KW-0472">Membrane</keyword>
<comment type="caution">
    <text evidence="3">The sequence shown here is derived from an EMBL/GenBank/DDBJ whole genome shotgun (WGS) entry which is preliminary data.</text>
</comment>
<keyword evidence="4" id="KW-1185">Reference proteome</keyword>
<dbReference type="Pfam" id="PF06580">
    <property type="entry name" value="His_kinase"/>
    <property type="match status" value="1"/>
</dbReference>
<dbReference type="InterPro" id="IPR010559">
    <property type="entry name" value="Sig_transdc_His_kin_internal"/>
</dbReference>
<accession>A0A511NL44</accession>
<proteinExistence type="predicted"/>
<dbReference type="EMBL" id="BJXC01000025">
    <property type="protein sequence ID" value="GEM53158.1"/>
    <property type="molecule type" value="Genomic_DNA"/>
</dbReference>
<evidence type="ECO:0000259" key="2">
    <source>
        <dbReference type="Pfam" id="PF06580"/>
    </source>
</evidence>
<dbReference type="STRING" id="1218108.GCA_000382425_02602"/>
<reference evidence="3 4" key="1">
    <citation type="submission" date="2019-07" db="EMBL/GenBank/DDBJ databases">
        <title>Whole genome shotgun sequence of Empedobacter brevis NBRC 14943.</title>
        <authorList>
            <person name="Hosoyama A."/>
            <person name="Uohara A."/>
            <person name="Ohji S."/>
            <person name="Ichikawa N."/>
        </authorList>
    </citation>
    <scope>NUCLEOTIDE SEQUENCE [LARGE SCALE GENOMIC DNA]</scope>
    <source>
        <strain evidence="3 4">NBRC 14943</strain>
    </source>
</reference>